<sequence length="695" mass="75963">MLSPQREALVHSIADLGCRVSCSPLDANATGWPTPVSSTISCLQQAVSISKSDKVYGSDGSAPAAGSVAPDERMPCLLHRLLGSVSSPGYQDDTRKLKEWFCASSRDSWKYLMSEIVKESLPDVTVYHNCSFARARSGDLVDEVHHGEAKSLIMVPASVHPSGDGDDGSDHSEGCCESSPTSSSEDTDLNDNLTTSGNTGDDGAGEVVVLDDDVKAGSSLDGGGDAADGTSEHPSSEVQNDAPITYDNDADDCDTSYRTLPSQLYDSLPSHYVHLHLLATPLHPLPLVPILCVADEHNIVALMVLADLDRDTRQHSMSSFNANCVWRMDDSRDELQSPWRVDIARWARHVYDRSEAESTHPMLFVKMGSWSEILSGVPACVRLTVTPFRSPERELYDKDGAALIDLQHPGIAAWSLDYHVLTVGINQGGVVHAEFPTVLDGIYNLLCPQEVNAPLFPAAAIVSRLVEPMFHSHDDKADQDAFLVWRALMSWVCEPEASHDALVRLEFTVIPLLPHAHMPHVALGGLADDHGILTNDDWRHFVMANEGPKRSLPDNCRPASQELKSVWRHMENLSDTVRAVFEEEATDTDIIIQQEMLADRLTQYPLGCHLDAAISAVDFDFLDAVGTGTGREFVHEIAFFRDTTISDDGAFCLPVLLVKHQAPHLDLDVITRNALRLCCVSAAHFLAVLGIRDFP</sequence>
<dbReference type="AlphaFoldDB" id="A0A371CWN4"/>
<organism evidence="2 3">
    <name type="scientific">Lentinus brumalis</name>
    <dbReference type="NCBI Taxonomy" id="2498619"/>
    <lineage>
        <taxon>Eukaryota</taxon>
        <taxon>Fungi</taxon>
        <taxon>Dikarya</taxon>
        <taxon>Basidiomycota</taxon>
        <taxon>Agaricomycotina</taxon>
        <taxon>Agaricomycetes</taxon>
        <taxon>Polyporales</taxon>
        <taxon>Polyporaceae</taxon>
        <taxon>Lentinus</taxon>
    </lineage>
</organism>
<protein>
    <submittedName>
        <fullName evidence="2">Uncharacterized protein</fullName>
    </submittedName>
</protein>
<dbReference type="EMBL" id="KZ857447">
    <property type="protein sequence ID" value="RDX44685.1"/>
    <property type="molecule type" value="Genomic_DNA"/>
</dbReference>
<feature type="non-terminal residue" evidence="2">
    <location>
        <position position="695"/>
    </location>
</feature>
<dbReference type="Proteomes" id="UP000256964">
    <property type="component" value="Unassembled WGS sequence"/>
</dbReference>
<feature type="compositionally biased region" description="Polar residues" evidence="1">
    <location>
        <begin position="190"/>
        <end position="199"/>
    </location>
</feature>
<accession>A0A371CWN4</accession>
<feature type="compositionally biased region" description="Low complexity" evidence="1">
    <location>
        <begin position="175"/>
        <end position="184"/>
    </location>
</feature>
<dbReference type="OrthoDB" id="2758154at2759"/>
<proteinExistence type="predicted"/>
<name>A0A371CWN4_9APHY</name>
<reference evidence="2 3" key="1">
    <citation type="journal article" date="2018" name="Biotechnol. Biofuels">
        <title>Integrative visual omics of the white-rot fungus Polyporus brumalis exposes the biotechnological potential of its oxidative enzymes for delignifying raw plant biomass.</title>
        <authorList>
            <person name="Miyauchi S."/>
            <person name="Rancon A."/>
            <person name="Drula E."/>
            <person name="Hage H."/>
            <person name="Chaduli D."/>
            <person name="Favel A."/>
            <person name="Grisel S."/>
            <person name="Henrissat B."/>
            <person name="Herpoel-Gimbert I."/>
            <person name="Ruiz-Duenas F.J."/>
            <person name="Chevret D."/>
            <person name="Hainaut M."/>
            <person name="Lin J."/>
            <person name="Wang M."/>
            <person name="Pangilinan J."/>
            <person name="Lipzen A."/>
            <person name="Lesage-Meessen L."/>
            <person name="Navarro D."/>
            <person name="Riley R."/>
            <person name="Grigoriev I.V."/>
            <person name="Zhou S."/>
            <person name="Raouche S."/>
            <person name="Rosso M.N."/>
        </authorList>
    </citation>
    <scope>NUCLEOTIDE SEQUENCE [LARGE SCALE GENOMIC DNA]</scope>
    <source>
        <strain evidence="2 3">BRFM 1820</strain>
    </source>
</reference>
<evidence type="ECO:0000313" key="2">
    <source>
        <dbReference type="EMBL" id="RDX44685.1"/>
    </source>
</evidence>
<evidence type="ECO:0000256" key="1">
    <source>
        <dbReference type="SAM" id="MobiDB-lite"/>
    </source>
</evidence>
<keyword evidence="3" id="KW-1185">Reference proteome</keyword>
<gene>
    <name evidence="2" type="ORF">OH76DRAFT_1474342</name>
</gene>
<feature type="region of interest" description="Disordered" evidence="1">
    <location>
        <begin position="157"/>
        <end position="250"/>
    </location>
</feature>
<evidence type="ECO:0000313" key="3">
    <source>
        <dbReference type="Proteomes" id="UP000256964"/>
    </source>
</evidence>